<dbReference type="Proteomes" id="UP000031732">
    <property type="component" value="Genome"/>
</dbReference>
<dbReference type="InterPro" id="IPR032876">
    <property type="entry name" value="J_dom"/>
</dbReference>
<evidence type="ECO:0000313" key="5">
    <source>
        <dbReference type="Proteomes" id="UP000031732"/>
    </source>
</evidence>
<feature type="domain" description="Tip attachment protein J" evidence="2">
    <location>
        <begin position="774"/>
        <end position="929"/>
    </location>
</feature>
<evidence type="ECO:0000259" key="2">
    <source>
        <dbReference type="Pfam" id="PF13550"/>
    </source>
</evidence>
<evidence type="ECO:0000259" key="1">
    <source>
        <dbReference type="Pfam" id="PF13547"/>
    </source>
</evidence>
<dbReference type="GeneID" id="23681336"/>
<dbReference type="InterPro" id="IPR056490">
    <property type="entry name" value="Rcc01698_C"/>
</dbReference>
<dbReference type="Pfam" id="PF23666">
    <property type="entry name" value="Rcc01698_C"/>
    <property type="match status" value="1"/>
</dbReference>
<keyword evidence="5" id="KW-1185">Reference proteome</keyword>
<name>A0A0B5A7K5_9CAUD</name>
<evidence type="ECO:0000259" key="3">
    <source>
        <dbReference type="Pfam" id="PF23666"/>
    </source>
</evidence>
<sequence length="1291" mass="141919">MATIAIAAAIGGAVAVGSYLLMSNRNTTVENEGSRLNSSRLTTSTEGASMSELYGRQRLNGQIIWATQFKETKNVETTKTKSGGKGGGGSSTTTKTTTYTYSISLAIAFCKGNSKASISRMWADGDEIDMSLLDFVFYPGDDTQDPDPTIEEVQGVGNVPAYRGTAYVVIKDLQLADYGNRVPQITAEIVVPLETDDPVDMQNSAEAYCLIPASGEHIYDPQQVNVFTGEKTTKPDNVHNAFREPDVVRGMKNLVRMQNDLKSVLLVVAWFGDDLRAGNCTIEPRHEGSTRYTSLTQSKDGREWSVMGQNRTYWSAVSTDGEGRPIYGGTPSDDGLKRLIAHLRDDLGLRVVFYPFVLMDVPTGNTLPNPYSDNAADVGQPAFPWRGRITCSPAPGYVGTADKTAAAKTQVDAWYDQYDVMVNHYAQLCDDAGGVAGFVIGSELVGLNRSRDALGSYPSVDRLVSLAASVKSTVGSGTDVTYAADWSEWYHSASDGHWFHLDPLWSSPNIDACGIDNYLPLSDWRDGTQHLDYDGVNGPVSPYEPDYLRSNIEGGEYFDWYYLNAADRAAQIRTPITDGAYGKPWVFRNKDFRSWWNNYHYNRPGYVEDASPTGWVPNSKPIWFTEFGFPAVDKGTNQPNVFYDPKSSESAYPYFSTGLRDDFIQRVATETVLDYWRNNTPESGGLKMIEPRNMFIWTWDARPFPDWPARGTVWSDGGLWFKGHWFTGRLESVPLARLVAALCEKAGLTPDQYDVTGLYGPGALVRGYEIDKVGKVRTQLETLMEAYLFDAFESEGKIKFLLRSGTRTSSVADDDLVVTDGDPVGVNLTRGQETELPSSVKVTFIDEFNDYNSGSVDGKTARGYSQNVQEIELPMLLTTDYCRSLADGLVQQRWVERQTGDLRLPPSLTKFDPGDAVTFPVGSHNITGRFTVMSFGEARDIEYSAFDPGIFSLPLSPDDERLPGLASIYGGVDVVFIDLPLFTGEEELPWAPRFVANANPWPGSVSLYKQLSDATYEFVNAQDVRNAVGELASPLQPGPVGRWDRGTVLHIAFDYGAISSVSEAIMLNSALAIGVYNAAVNEWEVIQFTTAAPQPDGTYYVTNLLRGQLGTEAAITGTDVPTGSTVVLLEPDTLATVVLTDEQSSNEIQFLYGPSRYPNTDDTYKTATHTGTRRGLQPYSPTDLQLEANAAGDLTLTWKRRTRFNGDNWGVSEPPLNEEFERYRVRIYNGPTVVREVETTSPTYTYSAADQTSDFGSGQSSLKVDAAQYGSAYGAYGAVTEATLTIGKVTP</sequence>
<evidence type="ECO:0000313" key="4">
    <source>
        <dbReference type="EMBL" id="AJD83176.1"/>
    </source>
</evidence>
<organism evidence="4 5">
    <name type="scientific">Paracoccus phage vB_PmaS-R3</name>
    <dbReference type="NCBI Taxonomy" id="2494563"/>
    <lineage>
        <taxon>Viruses</taxon>
        <taxon>Duplodnaviria</taxon>
        <taxon>Heunggongvirae</taxon>
        <taxon>Uroviricota</taxon>
        <taxon>Caudoviricetes</taxon>
        <taxon>Zhuquevirus</taxon>
        <taxon>Zhuquevirus R3</taxon>
    </lineage>
</organism>
<dbReference type="KEGG" id="vg:23681336"/>
<dbReference type="CDD" id="cd19607">
    <property type="entry name" value="GTA_TIM-barrel-like"/>
    <property type="match status" value="1"/>
</dbReference>
<reference evidence="4 5" key="2">
    <citation type="journal article" date="2015" name="Stand. Genomic Sci.">
        <title>Complete genome sequence of Paracoccus marcusii phage vB_PmaS-R3 isolated from the South China Sea.</title>
        <authorList>
            <person name="Xu Y."/>
            <person name="Zhang R."/>
            <person name="Jiao N."/>
        </authorList>
    </citation>
    <scope>NUCLEOTIDE SEQUENCE [LARGE SCALE GENOMIC DNA]</scope>
</reference>
<feature type="domain" description="Rcc01698-like C-terminal" evidence="3">
    <location>
        <begin position="1027"/>
        <end position="1127"/>
    </location>
</feature>
<dbReference type="Pfam" id="PF13550">
    <property type="entry name" value="Phage-tail_3"/>
    <property type="match status" value="1"/>
</dbReference>
<dbReference type="EMBL" id="KP162168">
    <property type="protein sequence ID" value="AJD83176.1"/>
    <property type="molecule type" value="Genomic_DNA"/>
</dbReference>
<reference evidence="5" key="1">
    <citation type="submission" date="2014-11" db="EMBL/GenBank/DDBJ databases">
        <title>Complete genome sequence of Paracoccus marcusii phage vB_PmaS_IMEP1 isolated from the South China Sea.</title>
        <authorList>
            <person name="Xu Y."/>
            <person name="Zhang R."/>
            <person name="Jiao N."/>
        </authorList>
    </citation>
    <scope>NUCLEOTIDE SEQUENCE [LARGE SCALE GENOMIC DNA]</scope>
</reference>
<feature type="domain" description="GTA TIM-barrel-like" evidence="1">
    <location>
        <begin position="417"/>
        <end position="708"/>
    </location>
</feature>
<dbReference type="Pfam" id="PF13547">
    <property type="entry name" value="GTA_TIM"/>
    <property type="match status" value="1"/>
</dbReference>
<dbReference type="RefSeq" id="YP_009126442.1">
    <property type="nucleotide sequence ID" value="NC_026608.1"/>
</dbReference>
<proteinExistence type="predicted"/>
<dbReference type="InterPro" id="IPR025195">
    <property type="entry name" value="GTA_TIM_dom"/>
</dbReference>
<protein>
    <submittedName>
        <fullName evidence="4">Gene transfer agent-like protein</fullName>
    </submittedName>
</protein>
<dbReference type="Gene3D" id="3.20.20.80">
    <property type="entry name" value="Glycosidases"/>
    <property type="match status" value="1"/>
</dbReference>
<accession>A0A0B5A7K5</accession>